<evidence type="ECO:0000313" key="2">
    <source>
        <dbReference type="Proteomes" id="UP001237642"/>
    </source>
</evidence>
<reference evidence="1" key="2">
    <citation type="submission" date="2023-05" db="EMBL/GenBank/DDBJ databases">
        <authorList>
            <person name="Schelkunov M.I."/>
        </authorList>
    </citation>
    <scope>NUCLEOTIDE SEQUENCE</scope>
    <source>
        <strain evidence="1">Hsosn_3</strain>
        <tissue evidence="1">Leaf</tissue>
    </source>
</reference>
<protein>
    <submittedName>
        <fullName evidence="1">Uncharacterized protein</fullName>
    </submittedName>
</protein>
<gene>
    <name evidence="1" type="ORF">POM88_033110</name>
</gene>
<keyword evidence="2" id="KW-1185">Reference proteome</keyword>
<name>A0AAD8I2P6_9APIA</name>
<dbReference type="AlphaFoldDB" id="A0AAD8I2P6"/>
<organism evidence="1 2">
    <name type="scientific">Heracleum sosnowskyi</name>
    <dbReference type="NCBI Taxonomy" id="360622"/>
    <lineage>
        <taxon>Eukaryota</taxon>
        <taxon>Viridiplantae</taxon>
        <taxon>Streptophyta</taxon>
        <taxon>Embryophyta</taxon>
        <taxon>Tracheophyta</taxon>
        <taxon>Spermatophyta</taxon>
        <taxon>Magnoliopsida</taxon>
        <taxon>eudicotyledons</taxon>
        <taxon>Gunneridae</taxon>
        <taxon>Pentapetalae</taxon>
        <taxon>asterids</taxon>
        <taxon>campanulids</taxon>
        <taxon>Apiales</taxon>
        <taxon>Apiaceae</taxon>
        <taxon>Apioideae</taxon>
        <taxon>apioid superclade</taxon>
        <taxon>Tordylieae</taxon>
        <taxon>Tordyliinae</taxon>
        <taxon>Heracleum</taxon>
    </lineage>
</organism>
<dbReference type="EMBL" id="JAUIZM010000007">
    <property type="protein sequence ID" value="KAK1376917.1"/>
    <property type="molecule type" value="Genomic_DNA"/>
</dbReference>
<dbReference type="Proteomes" id="UP001237642">
    <property type="component" value="Unassembled WGS sequence"/>
</dbReference>
<proteinExistence type="predicted"/>
<reference evidence="1" key="1">
    <citation type="submission" date="2023-02" db="EMBL/GenBank/DDBJ databases">
        <title>Genome of toxic invasive species Heracleum sosnowskyi carries increased number of genes despite the absence of recent whole-genome duplications.</title>
        <authorList>
            <person name="Schelkunov M."/>
            <person name="Shtratnikova V."/>
            <person name="Makarenko M."/>
            <person name="Klepikova A."/>
            <person name="Omelchenko D."/>
            <person name="Novikova G."/>
            <person name="Obukhova E."/>
            <person name="Bogdanov V."/>
            <person name="Penin A."/>
            <person name="Logacheva M."/>
        </authorList>
    </citation>
    <scope>NUCLEOTIDE SEQUENCE</scope>
    <source>
        <strain evidence="1">Hsosn_3</strain>
        <tissue evidence="1">Leaf</tissue>
    </source>
</reference>
<sequence length="125" mass="13632">MEKLCGNSGNEAMMVRENAENDVVETSYRTNTSSGTSQLASNNYLPISTSIHSLLYGRRTGIGASSAVRRAPPSNYSCFDHVSSLRAANTGNVHNQYSRRTLPTLESLGDNGDEERNILLSTFDI</sequence>
<accession>A0AAD8I2P6</accession>
<comment type="caution">
    <text evidence="1">The sequence shown here is derived from an EMBL/GenBank/DDBJ whole genome shotgun (WGS) entry which is preliminary data.</text>
</comment>
<evidence type="ECO:0000313" key="1">
    <source>
        <dbReference type="EMBL" id="KAK1376917.1"/>
    </source>
</evidence>